<dbReference type="EMBL" id="MRBO01000548">
    <property type="protein sequence ID" value="KAB2583487.1"/>
    <property type="molecule type" value="Genomic_DNA"/>
</dbReference>
<name>A0A0C2W8W8_RHOER</name>
<dbReference type="PANTHER" id="PTHR48081:SF8">
    <property type="entry name" value="ALPHA_BETA HYDROLASE FOLD-3 DOMAIN-CONTAINING PROTEIN-RELATED"/>
    <property type="match status" value="1"/>
</dbReference>
<dbReference type="GeneID" id="57484429"/>
<dbReference type="RefSeq" id="WP_021333307.1">
    <property type="nucleotide sequence ID" value="NZ_CP011295.1"/>
</dbReference>
<sequence length="323" mass="34268">MTTFPTLDPELAAALTMLPKVDFADLPNARATYDALIGAMLADLPFDGVSLRELSAPGLDGDPEVTIRFFTPDNTAGPVPVLLWIHGGGFAIGTAESSDPFCVEVARELGFAVANVEYRLAPETSFPGPVNDCYAALLYIHAHAEELGVDPSRIAVGGQSAGGGLAAGTVLKARDEGVVPVAFQFLEIPELDDRLATVSMTNFVDTPLWHRPNAILSWKYYLGESYSGPEDPDVSIYAAPSRATDLTGLPPTYLSTMELDPLRDEGIEYALRLLHAGVSVELHSFPGTFHGSALVATAAVSERSAAEALTALRRGLRSLSPVS</sequence>
<protein>
    <submittedName>
        <fullName evidence="2">Esterase</fullName>
    </submittedName>
</protein>
<evidence type="ECO:0000256" key="1">
    <source>
        <dbReference type="ARBA" id="ARBA00022801"/>
    </source>
</evidence>
<dbReference type="InterPro" id="IPR013094">
    <property type="entry name" value="AB_hydrolase_3"/>
</dbReference>
<dbReference type="SUPFAM" id="SSF53474">
    <property type="entry name" value="alpha/beta-Hydrolases"/>
    <property type="match status" value="1"/>
</dbReference>
<dbReference type="KEGG" id="reb:XU06_27605"/>
<comment type="caution">
    <text evidence="2">The sequence shown here is derived from an EMBL/GenBank/DDBJ whole genome shotgun (WGS) entry which is preliminary data.</text>
</comment>
<proteinExistence type="predicted"/>
<dbReference type="PANTHER" id="PTHR48081">
    <property type="entry name" value="AB HYDROLASE SUPERFAMILY PROTEIN C4A8.06C"/>
    <property type="match status" value="1"/>
</dbReference>
<evidence type="ECO:0000313" key="2">
    <source>
        <dbReference type="EMBL" id="KAB2583487.1"/>
    </source>
</evidence>
<gene>
    <name evidence="2" type="ORF">BS297_20380</name>
</gene>
<dbReference type="Gene3D" id="3.40.50.1820">
    <property type="entry name" value="alpha/beta hydrolase"/>
    <property type="match status" value="1"/>
</dbReference>
<dbReference type="Proteomes" id="UP000325576">
    <property type="component" value="Unassembled WGS sequence"/>
</dbReference>
<evidence type="ECO:0000313" key="3">
    <source>
        <dbReference type="Proteomes" id="UP000325576"/>
    </source>
</evidence>
<dbReference type="Pfam" id="PF07859">
    <property type="entry name" value="Abhydrolase_3"/>
    <property type="match status" value="1"/>
</dbReference>
<reference evidence="2 3" key="1">
    <citation type="journal article" date="2017" name="Poromechanics V (2013)">
        <title>Genomic Characterization of the Arsenic-Tolerant Actinobacterium, &lt;i&gt;Rhodococcus erythropolis&lt;/i&gt; S43.</title>
        <authorList>
            <person name="Retamal-Morales G."/>
            <person name="Mehnert M."/>
            <person name="Schwabe R."/>
            <person name="Tischler D."/>
            <person name="Schloemann M."/>
            <person name="Levican G.J."/>
        </authorList>
    </citation>
    <scope>NUCLEOTIDE SEQUENCE [LARGE SCALE GENOMIC DNA]</scope>
    <source>
        <strain evidence="2 3">S43</strain>
    </source>
</reference>
<accession>A0A0C2W8W8</accession>
<dbReference type="GO" id="GO:0016787">
    <property type="term" value="F:hydrolase activity"/>
    <property type="evidence" value="ECO:0007669"/>
    <property type="project" value="UniProtKB-KW"/>
</dbReference>
<keyword evidence="1" id="KW-0378">Hydrolase</keyword>
<dbReference type="AlphaFoldDB" id="A0A0C2W8W8"/>
<organism evidence="2 3">
    <name type="scientific">Rhodococcus erythropolis</name>
    <name type="common">Arthrobacter picolinophilus</name>
    <dbReference type="NCBI Taxonomy" id="1833"/>
    <lineage>
        <taxon>Bacteria</taxon>
        <taxon>Bacillati</taxon>
        <taxon>Actinomycetota</taxon>
        <taxon>Actinomycetes</taxon>
        <taxon>Mycobacteriales</taxon>
        <taxon>Nocardiaceae</taxon>
        <taxon>Rhodococcus</taxon>
        <taxon>Rhodococcus erythropolis group</taxon>
    </lineage>
</organism>
<dbReference type="InterPro" id="IPR050300">
    <property type="entry name" value="GDXG_lipolytic_enzyme"/>
</dbReference>
<dbReference type="InterPro" id="IPR029058">
    <property type="entry name" value="AB_hydrolase_fold"/>
</dbReference>